<sequence>MPRLRTLNITEGGLEALSAETARQQKKYLQELLADGNLDCISIFRLSPEGEIGQLLEHGLNRPGDGNPEKMARWFTELVDRHGSPVATNSAKTRSGFRRKDRKLVEAFNGSVEVREIRDPADVAGFLKVAVNIVAASYQQSIGVGVKDDASWKSVSRIHASNGSFRGYLLEAAGEPIAYIVGPLVDGTFTLLATSFLPQYGRLAPGTYLLRRVIERLQDEGVRWIDYGIGDYSYKELYGTWRREDASMNFYASSPKARAARLLNSLANTANRFLQSSGLLKRLKHIRRLVIDRLRKT</sequence>
<keyword evidence="3" id="KW-1185">Reference proteome</keyword>
<evidence type="ECO:0000313" key="2">
    <source>
        <dbReference type="EMBL" id="WGL18104.1"/>
    </source>
</evidence>
<dbReference type="EMBL" id="CP118605">
    <property type="protein sequence ID" value="WGL18104.1"/>
    <property type="molecule type" value="Genomic_DNA"/>
</dbReference>
<dbReference type="InterPro" id="IPR038740">
    <property type="entry name" value="BioF2-like_GNAT_dom"/>
</dbReference>
<protein>
    <submittedName>
        <fullName evidence="2">GNAT family N-acetyltransferase</fullName>
    </submittedName>
</protein>
<evidence type="ECO:0000259" key="1">
    <source>
        <dbReference type="Pfam" id="PF13480"/>
    </source>
</evidence>
<reference evidence="2 3" key="1">
    <citation type="submission" date="2023-02" db="EMBL/GenBank/DDBJ databases">
        <title>Description and genomic characterization of Microbulbifer bruguierae sp. nov., isolated from the sediment of mangrove plant Bruguiera sexangula.</title>
        <authorList>
            <person name="Long M."/>
        </authorList>
    </citation>
    <scope>NUCLEOTIDE SEQUENCE [LARGE SCALE GENOMIC DNA]</scope>
    <source>
        <strain evidence="2 3">H12</strain>
    </source>
</reference>
<organism evidence="2 3">
    <name type="scientific">Microbulbifer bruguierae</name>
    <dbReference type="NCBI Taxonomy" id="3029061"/>
    <lineage>
        <taxon>Bacteria</taxon>
        <taxon>Pseudomonadati</taxon>
        <taxon>Pseudomonadota</taxon>
        <taxon>Gammaproteobacteria</taxon>
        <taxon>Cellvibrionales</taxon>
        <taxon>Microbulbiferaceae</taxon>
        <taxon>Microbulbifer</taxon>
    </lineage>
</organism>
<name>A0ABY8NGP6_9GAMM</name>
<dbReference type="Proteomes" id="UP001236500">
    <property type="component" value="Chromosome"/>
</dbReference>
<dbReference type="Gene3D" id="3.40.630.30">
    <property type="match status" value="1"/>
</dbReference>
<dbReference type="SUPFAM" id="SSF55729">
    <property type="entry name" value="Acyl-CoA N-acyltransferases (Nat)"/>
    <property type="match status" value="1"/>
</dbReference>
<gene>
    <name evidence="2" type="ORF">PVT68_07360</name>
</gene>
<dbReference type="InterPro" id="IPR016181">
    <property type="entry name" value="Acyl_CoA_acyltransferase"/>
</dbReference>
<accession>A0ABY8NGP6</accession>
<dbReference type="RefSeq" id="WP_280322059.1">
    <property type="nucleotide sequence ID" value="NZ_CP118605.1"/>
</dbReference>
<dbReference type="Pfam" id="PF13480">
    <property type="entry name" value="Acetyltransf_6"/>
    <property type="match status" value="1"/>
</dbReference>
<feature type="domain" description="BioF2-like acetyltransferase" evidence="1">
    <location>
        <begin position="91"/>
        <end position="236"/>
    </location>
</feature>
<proteinExistence type="predicted"/>
<evidence type="ECO:0000313" key="3">
    <source>
        <dbReference type="Proteomes" id="UP001236500"/>
    </source>
</evidence>